<name>A0AAV5W5I3_9BILA</name>
<gene>
    <name evidence="1" type="ORF">PFISCL1PPCAC_18383</name>
</gene>
<proteinExistence type="predicted"/>
<evidence type="ECO:0000313" key="1">
    <source>
        <dbReference type="EMBL" id="GMT27086.1"/>
    </source>
</evidence>
<keyword evidence="2" id="KW-1185">Reference proteome</keyword>
<dbReference type="EMBL" id="BTSY01000005">
    <property type="protein sequence ID" value="GMT27086.1"/>
    <property type="molecule type" value="Genomic_DNA"/>
</dbReference>
<comment type="caution">
    <text evidence="1">The sequence shown here is derived from an EMBL/GenBank/DDBJ whole genome shotgun (WGS) entry which is preliminary data.</text>
</comment>
<feature type="non-terminal residue" evidence="1">
    <location>
        <position position="140"/>
    </location>
</feature>
<evidence type="ECO:0000313" key="2">
    <source>
        <dbReference type="Proteomes" id="UP001432322"/>
    </source>
</evidence>
<dbReference type="AlphaFoldDB" id="A0AAV5W5I3"/>
<protein>
    <submittedName>
        <fullName evidence="1">Uncharacterized protein</fullName>
    </submittedName>
</protein>
<reference evidence="1" key="1">
    <citation type="submission" date="2023-10" db="EMBL/GenBank/DDBJ databases">
        <title>Genome assembly of Pristionchus species.</title>
        <authorList>
            <person name="Yoshida K."/>
            <person name="Sommer R.J."/>
        </authorList>
    </citation>
    <scope>NUCLEOTIDE SEQUENCE</scope>
    <source>
        <strain evidence="1">RS5133</strain>
    </source>
</reference>
<sequence>NRKEKWKCDSCYPWWPVPKWGGRVAVGRVSYKVVNTCPLDSILAIVISYYKSNPSLLSRIGSVSPFEKSLRGLLQSENVNEEKEKMIYNHHDQFRFDKGSMNGKIKQKENNYNLMSSVSIILEELSQSASKLKISYDCDI</sequence>
<feature type="non-terminal residue" evidence="1">
    <location>
        <position position="1"/>
    </location>
</feature>
<accession>A0AAV5W5I3</accession>
<dbReference type="Proteomes" id="UP001432322">
    <property type="component" value="Unassembled WGS sequence"/>
</dbReference>
<organism evidence="1 2">
    <name type="scientific">Pristionchus fissidentatus</name>
    <dbReference type="NCBI Taxonomy" id="1538716"/>
    <lineage>
        <taxon>Eukaryota</taxon>
        <taxon>Metazoa</taxon>
        <taxon>Ecdysozoa</taxon>
        <taxon>Nematoda</taxon>
        <taxon>Chromadorea</taxon>
        <taxon>Rhabditida</taxon>
        <taxon>Rhabditina</taxon>
        <taxon>Diplogasteromorpha</taxon>
        <taxon>Diplogasteroidea</taxon>
        <taxon>Neodiplogasteridae</taxon>
        <taxon>Pristionchus</taxon>
    </lineage>
</organism>